<dbReference type="PANTHER" id="PTHR34876:SF4">
    <property type="entry name" value="1,4-BETA-D-GLUCAN CELLOBIOHYDROLASE C-RELATED"/>
    <property type="match status" value="1"/>
</dbReference>
<keyword evidence="1 6" id="KW-0378">Hydrolase</keyword>
<accession>A0A511YZ46</accession>
<dbReference type="InterPro" id="IPR003961">
    <property type="entry name" value="FN3_dom"/>
</dbReference>
<dbReference type="InterPro" id="IPR036434">
    <property type="entry name" value="Beta_cellobiohydrolase_sf"/>
</dbReference>
<dbReference type="RefSeq" id="WP_261765583.1">
    <property type="nucleotide sequence ID" value="NZ_BJYK01000007.1"/>
</dbReference>
<feature type="domain" description="Fibronectin type-III" evidence="8">
    <location>
        <begin position="474"/>
        <end position="560"/>
    </location>
</feature>
<dbReference type="SUPFAM" id="SSF49384">
    <property type="entry name" value="Carbohydrate-binding domain"/>
    <property type="match status" value="1"/>
</dbReference>
<keyword evidence="11" id="KW-1185">Reference proteome</keyword>
<evidence type="ECO:0000313" key="11">
    <source>
        <dbReference type="Proteomes" id="UP000321484"/>
    </source>
</evidence>
<evidence type="ECO:0000256" key="6">
    <source>
        <dbReference type="RuleBase" id="RU361186"/>
    </source>
</evidence>
<dbReference type="SMART" id="SM00060">
    <property type="entry name" value="FN3"/>
    <property type="match status" value="2"/>
</dbReference>
<dbReference type="Gene3D" id="2.60.40.290">
    <property type="match status" value="1"/>
</dbReference>
<dbReference type="PROSITE" id="PS51173">
    <property type="entry name" value="CBM2"/>
    <property type="match status" value="1"/>
</dbReference>
<evidence type="ECO:0000256" key="1">
    <source>
        <dbReference type="ARBA" id="ARBA00022801"/>
    </source>
</evidence>
<dbReference type="SMART" id="SM00637">
    <property type="entry name" value="CBD_II"/>
    <property type="match status" value="1"/>
</dbReference>
<dbReference type="InterPro" id="IPR016288">
    <property type="entry name" value="Beta_cellobiohydrolase"/>
</dbReference>
<feature type="chain" id="PRO_5022270790" description="Glucanase" evidence="6">
    <location>
        <begin position="28"/>
        <end position="758"/>
    </location>
</feature>
<dbReference type="SUPFAM" id="SSF49265">
    <property type="entry name" value="Fibronectin type III"/>
    <property type="match status" value="2"/>
</dbReference>
<dbReference type="Pfam" id="PF00041">
    <property type="entry name" value="fn3"/>
    <property type="match status" value="2"/>
</dbReference>
<dbReference type="Pfam" id="PF01341">
    <property type="entry name" value="Glyco_hydro_6"/>
    <property type="match status" value="1"/>
</dbReference>
<dbReference type="PROSITE" id="PS50853">
    <property type="entry name" value="FN3"/>
    <property type="match status" value="2"/>
</dbReference>
<feature type="signal peptide" evidence="6">
    <location>
        <begin position="1"/>
        <end position="27"/>
    </location>
</feature>
<evidence type="ECO:0000256" key="2">
    <source>
        <dbReference type="ARBA" id="ARBA00023001"/>
    </source>
</evidence>
<comment type="similarity">
    <text evidence="6">Belongs to the glycosyl hydrolase family 6.</text>
</comment>
<proteinExistence type="inferred from homology"/>
<organism evidence="10 11">
    <name type="scientific">Actinotalea fermentans</name>
    <dbReference type="NCBI Taxonomy" id="43671"/>
    <lineage>
        <taxon>Bacteria</taxon>
        <taxon>Bacillati</taxon>
        <taxon>Actinomycetota</taxon>
        <taxon>Actinomycetes</taxon>
        <taxon>Micrococcales</taxon>
        <taxon>Cellulomonadaceae</taxon>
        <taxon>Actinotalea</taxon>
    </lineage>
</organism>
<dbReference type="InterPro" id="IPR013783">
    <property type="entry name" value="Ig-like_fold"/>
</dbReference>
<dbReference type="GO" id="GO:0030247">
    <property type="term" value="F:polysaccharide binding"/>
    <property type="evidence" value="ECO:0007669"/>
    <property type="project" value="UniProtKB-UniRule"/>
</dbReference>
<evidence type="ECO:0000256" key="3">
    <source>
        <dbReference type="ARBA" id="ARBA00023277"/>
    </source>
</evidence>
<keyword evidence="5 6" id="KW-0624">Polysaccharide degradation</keyword>
<dbReference type="Gene3D" id="3.20.20.40">
    <property type="entry name" value="1, 4-beta cellobiohydrolase"/>
    <property type="match status" value="1"/>
</dbReference>
<dbReference type="PROSITE" id="PS51318">
    <property type="entry name" value="TAT"/>
    <property type="match status" value="1"/>
</dbReference>
<evidence type="ECO:0000259" key="8">
    <source>
        <dbReference type="PROSITE" id="PS50853"/>
    </source>
</evidence>
<keyword evidence="4 6" id="KW-0326">Glycosidase</keyword>
<dbReference type="InterPro" id="IPR036116">
    <property type="entry name" value="FN3_sf"/>
</dbReference>
<feature type="region of interest" description="Disordered" evidence="7">
    <location>
        <begin position="557"/>
        <end position="576"/>
    </location>
</feature>
<dbReference type="InterPro" id="IPR001919">
    <property type="entry name" value="CBD2"/>
</dbReference>
<feature type="domain" description="Fibronectin type-III" evidence="8">
    <location>
        <begin position="570"/>
        <end position="656"/>
    </location>
</feature>
<dbReference type="AlphaFoldDB" id="A0A511YZ46"/>
<keyword evidence="2 6" id="KW-0136">Cellulose degradation</keyword>
<dbReference type="Gene3D" id="2.60.40.10">
    <property type="entry name" value="Immunoglobulins"/>
    <property type="match status" value="2"/>
</dbReference>
<reference evidence="10 11" key="1">
    <citation type="submission" date="2019-07" db="EMBL/GenBank/DDBJ databases">
        <title>Whole genome shotgun sequence of Actinotalea fermentans NBRC 105374.</title>
        <authorList>
            <person name="Hosoyama A."/>
            <person name="Uohara A."/>
            <person name="Ohji S."/>
            <person name="Ichikawa N."/>
        </authorList>
    </citation>
    <scope>NUCLEOTIDE SEQUENCE [LARGE SCALE GENOMIC DNA]</scope>
    <source>
        <strain evidence="10 11">NBRC 105374</strain>
    </source>
</reference>
<sequence>MSTTTRRRSSAALLATTLAVGVGVALAAPAATAAPAHVDNPFVGATWYVNESWAASVEGAASRAGGELGEKMMAVADEPTFVWMDRISAIAGNADGPGLRAHLDAALEQQQGSTPIVFGLVIYDLPGRDCYALASNGELPATAAGLARYKSEYIDPIAEMLAEPQYEGIRFTAVIEPDSLPNMVTNMSDQKCATAAPFYRDGITYALDELHAIPNVYTYVDAAHSGWLGWDSNLGPAVQEFASVARGTRAGFASIDGFVTNTANSTPLEEPFLPDPTLNVGGNPVRSSSYYEWNSYFDEADFTAAFKQRLVAAGFPSTVGMIVDTSRNGWGGEDRPTAVSTSTNLNTYVNESRVDRRTHRGAWCNPLGAGIGERPTASPAAHPHLDAYVWVKPPGESDGSSTEIPNDEGKGFDRMCDPTYSASKLGGAMTGATPDAPVSGKWFEAQFRTLVANAYPPIGGGTTPPPVDTQAPTTPGRPTVSAITATGATLTWAASSDNVAVTGYTVRDASGAAIATATGTTVALTGLTPSTAYSVTVVARDAAGNVSSASPAATFTTSAGQGGDTQAPSAPGTPSASVVTATSATISWPAATDNVGVTGYTVQTSTGTPLATSTTTSATLTGLTADTSYTVRVVARDAAGNVSVPSASVTFRTAGGGTDPGGACEAALTVPNAWPGGYQANVTITASEAITGWSTTLTLPSGSAINNLWSGVNVGTTGSVTVTNAAWNGTLGAGASTSFGFVGVGTPPAAGSLDCTAG</sequence>
<dbReference type="GO" id="GO:0030245">
    <property type="term" value="P:cellulose catabolic process"/>
    <property type="evidence" value="ECO:0007669"/>
    <property type="project" value="UniProtKB-KW"/>
</dbReference>
<dbReference type="InterPro" id="IPR008965">
    <property type="entry name" value="CBM2/CBM3_carb-bd_dom_sf"/>
</dbReference>
<dbReference type="EC" id="3.2.1.-" evidence="6"/>
<comment type="caution">
    <text evidence="10">The sequence shown here is derived from an EMBL/GenBank/DDBJ whole genome shotgun (WGS) entry which is preliminary data.</text>
</comment>
<gene>
    <name evidence="10" type="ORF">AFE02nite_21960</name>
</gene>
<dbReference type="InterPro" id="IPR012291">
    <property type="entry name" value="CBM2_carb-bd_dom_sf"/>
</dbReference>
<protein>
    <recommendedName>
        <fullName evidence="6">Glucanase</fullName>
        <ecNumber evidence="6">3.2.1.-</ecNumber>
    </recommendedName>
</protein>
<dbReference type="PANTHER" id="PTHR34876">
    <property type="match status" value="1"/>
</dbReference>
<feature type="domain" description="CBM2" evidence="9">
    <location>
        <begin position="657"/>
        <end position="758"/>
    </location>
</feature>
<feature type="compositionally biased region" description="Polar residues" evidence="7">
    <location>
        <begin position="564"/>
        <end position="576"/>
    </location>
</feature>
<dbReference type="InterPro" id="IPR006311">
    <property type="entry name" value="TAT_signal"/>
</dbReference>
<evidence type="ECO:0000256" key="4">
    <source>
        <dbReference type="ARBA" id="ARBA00023295"/>
    </source>
</evidence>
<dbReference type="Pfam" id="PF00553">
    <property type="entry name" value="CBM_2"/>
    <property type="match status" value="1"/>
</dbReference>
<evidence type="ECO:0000259" key="9">
    <source>
        <dbReference type="PROSITE" id="PS51173"/>
    </source>
</evidence>
<dbReference type="PRINTS" id="PR00733">
    <property type="entry name" value="GLHYDRLASE6"/>
</dbReference>
<dbReference type="GO" id="GO:0004553">
    <property type="term" value="F:hydrolase activity, hydrolyzing O-glycosyl compounds"/>
    <property type="evidence" value="ECO:0007669"/>
    <property type="project" value="InterPro"/>
</dbReference>
<name>A0A511YZ46_9CELL</name>
<evidence type="ECO:0000256" key="5">
    <source>
        <dbReference type="ARBA" id="ARBA00023326"/>
    </source>
</evidence>
<keyword evidence="3 6" id="KW-0119">Carbohydrate metabolism</keyword>
<keyword evidence="6" id="KW-0732">Signal</keyword>
<dbReference type="EMBL" id="BJYK01000007">
    <property type="protein sequence ID" value="GEN80462.1"/>
    <property type="molecule type" value="Genomic_DNA"/>
</dbReference>
<dbReference type="PROSITE" id="PS00561">
    <property type="entry name" value="CBM2_A"/>
    <property type="match status" value="1"/>
</dbReference>
<evidence type="ECO:0000256" key="7">
    <source>
        <dbReference type="SAM" id="MobiDB-lite"/>
    </source>
</evidence>
<evidence type="ECO:0000313" key="10">
    <source>
        <dbReference type="EMBL" id="GEN80462.1"/>
    </source>
</evidence>
<dbReference type="CDD" id="cd00063">
    <property type="entry name" value="FN3"/>
    <property type="match status" value="2"/>
</dbReference>
<dbReference type="SUPFAM" id="SSF51989">
    <property type="entry name" value="Glycosyl hydrolases family 6, cellulases"/>
    <property type="match status" value="1"/>
</dbReference>
<dbReference type="InterPro" id="IPR018366">
    <property type="entry name" value="CBM2_CS"/>
</dbReference>
<dbReference type="Proteomes" id="UP000321484">
    <property type="component" value="Unassembled WGS sequence"/>
</dbReference>